<dbReference type="CDD" id="cd03674">
    <property type="entry name" value="NUDIX_Hydrolase"/>
    <property type="match status" value="1"/>
</dbReference>
<dbReference type="InterPro" id="IPR020084">
    <property type="entry name" value="NUDIX_hydrolase_CS"/>
</dbReference>
<dbReference type="InterPro" id="IPR000086">
    <property type="entry name" value="NUDIX_hydrolase_dom"/>
</dbReference>
<evidence type="ECO:0000313" key="3">
    <source>
        <dbReference type="EMBL" id="MFC5277726.1"/>
    </source>
</evidence>
<proteinExistence type="predicted"/>
<dbReference type="PANTHER" id="PTHR43736:SF1">
    <property type="entry name" value="DIHYDRONEOPTERIN TRIPHOSPHATE DIPHOSPHATASE"/>
    <property type="match status" value="1"/>
</dbReference>
<protein>
    <submittedName>
        <fullName evidence="3">NUDIX hydrolase</fullName>
    </submittedName>
</protein>
<keyword evidence="1 3" id="KW-0378">Hydrolase</keyword>
<dbReference type="PANTHER" id="PTHR43736">
    <property type="entry name" value="ADP-RIBOSE PYROPHOSPHATASE"/>
    <property type="match status" value="1"/>
</dbReference>
<dbReference type="PROSITE" id="PS51462">
    <property type="entry name" value="NUDIX"/>
    <property type="match status" value="1"/>
</dbReference>
<dbReference type="AlphaFoldDB" id="A0ABD5QYT1"/>
<dbReference type="GO" id="GO:0016787">
    <property type="term" value="F:hydrolase activity"/>
    <property type="evidence" value="ECO:0007669"/>
    <property type="project" value="UniProtKB-KW"/>
</dbReference>
<keyword evidence="4" id="KW-1185">Reference proteome</keyword>
<evidence type="ECO:0000259" key="2">
    <source>
        <dbReference type="PROSITE" id="PS51462"/>
    </source>
</evidence>
<sequence>METTRHFTATTYVVNDGATALHEHERLGIRLPPGGHIERDELPHETAIREVREETGLEAELVADRADVETPNGRPLPEPAHQMLHDIDVHPDGSVSHQHIDHLYYARVPTRQIDPRGDDEADAEAWSWYTPAELRAGEFDADVVALGCEAIATVADAERSTPDE</sequence>
<gene>
    <name evidence="3" type="ORF">ACFPM1_02920</name>
</gene>
<dbReference type="SUPFAM" id="SSF55811">
    <property type="entry name" value="Nudix"/>
    <property type="match status" value="1"/>
</dbReference>
<dbReference type="RefSeq" id="WP_256412249.1">
    <property type="nucleotide sequence ID" value="NZ_JANHDM010000009.1"/>
</dbReference>
<dbReference type="Proteomes" id="UP001596118">
    <property type="component" value="Unassembled WGS sequence"/>
</dbReference>
<evidence type="ECO:0000256" key="1">
    <source>
        <dbReference type="ARBA" id="ARBA00022801"/>
    </source>
</evidence>
<dbReference type="PROSITE" id="PS00893">
    <property type="entry name" value="NUDIX_BOX"/>
    <property type="match status" value="1"/>
</dbReference>
<dbReference type="Pfam" id="PF00293">
    <property type="entry name" value="NUDIX"/>
    <property type="match status" value="1"/>
</dbReference>
<organism evidence="3 4">
    <name type="scientific">Halorubrum rubrum</name>
    <dbReference type="NCBI Taxonomy" id="1126240"/>
    <lineage>
        <taxon>Archaea</taxon>
        <taxon>Methanobacteriati</taxon>
        <taxon>Methanobacteriota</taxon>
        <taxon>Stenosarchaea group</taxon>
        <taxon>Halobacteria</taxon>
        <taxon>Halobacteriales</taxon>
        <taxon>Haloferacaceae</taxon>
        <taxon>Halorubrum</taxon>
    </lineage>
</organism>
<name>A0ABD5QYT1_9EURY</name>
<feature type="domain" description="Nudix hydrolase" evidence="2">
    <location>
        <begin position="4"/>
        <end position="152"/>
    </location>
</feature>
<dbReference type="EMBL" id="JBHSKY010000003">
    <property type="protein sequence ID" value="MFC5277726.1"/>
    <property type="molecule type" value="Genomic_DNA"/>
</dbReference>
<dbReference type="InterPro" id="IPR015797">
    <property type="entry name" value="NUDIX_hydrolase-like_dom_sf"/>
</dbReference>
<reference evidence="3 4" key="1">
    <citation type="journal article" date="2019" name="Int. J. Syst. Evol. Microbiol.">
        <title>The Global Catalogue of Microorganisms (GCM) 10K type strain sequencing project: providing services to taxonomists for standard genome sequencing and annotation.</title>
        <authorList>
            <consortium name="The Broad Institute Genomics Platform"/>
            <consortium name="The Broad Institute Genome Sequencing Center for Infectious Disease"/>
            <person name="Wu L."/>
            <person name="Ma J."/>
        </authorList>
    </citation>
    <scope>NUCLEOTIDE SEQUENCE [LARGE SCALE GENOMIC DNA]</scope>
    <source>
        <strain evidence="3 4">CGMCC 1.12124</strain>
    </source>
</reference>
<evidence type="ECO:0000313" key="4">
    <source>
        <dbReference type="Proteomes" id="UP001596118"/>
    </source>
</evidence>
<dbReference type="Gene3D" id="3.90.79.10">
    <property type="entry name" value="Nucleoside Triphosphate Pyrophosphohydrolase"/>
    <property type="match status" value="1"/>
</dbReference>
<comment type="caution">
    <text evidence="3">The sequence shown here is derived from an EMBL/GenBank/DDBJ whole genome shotgun (WGS) entry which is preliminary data.</text>
</comment>
<accession>A0ABD5QYT1</accession>